<dbReference type="GO" id="GO:0140818">
    <property type="term" value="F:mRNA 5'-triphosphate monophosphatase activity"/>
    <property type="evidence" value="ECO:0007669"/>
    <property type="project" value="UniProtKB-EC"/>
</dbReference>
<dbReference type="GO" id="GO:0004651">
    <property type="term" value="F:polynucleotide 5'-phosphatase activity"/>
    <property type="evidence" value="ECO:0007669"/>
    <property type="project" value="UniProtKB-UniRule"/>
</dbReference>
<feature type="active site" description="Phosphocysteine intermediate" evidence="13">
    <location>
        <position position="125"/>
    </location>
</feature>
<dbReference type="EC" id="3.6.1.74" evidence="12"/>
<dbReference type="InterPro" id="IPR013846">
    <property type="entry name" value="mRNA_cap_enzyme_C"/>
</dbReference>
<dbReference type="PIRSF" id="PIRSF036958">
    <property type="entry name" value="mRNA_capping_HCE"/>
    <property type="match status" value="1"/>
</dbReference>
<dbReference type="InterPro" id="IPR000387">
    <property type="entry name" value="Tyr_Pase_dom"/>
</dbReference>
<keyword evidence="22" id="KW-1185">Reference proteome</keyword>
<organism evidence="20 23">
    <name type="scientific">Sarcoptes scabiei</name>
    <name type="common">Itch mite</name>
    <name type="synonym">Acarus scabiei</name>
    <dbReference type="NCBI Taxonomy" id="52283"/>
    <lineage>
        <taxon>Eukaryota</taxon>
        <taxon>Metazoa</taxon>
        <taxon>Ecdysozoa</taxon>
        <taxon>Arthropoda</taxon>
        <taxon>Chelicerata</taxon>
        <taxon>Arachnida</taxon>
        <taxon>Acari</taxon>
        <taxon>Acariformes</taxon>
        <taxon>Sarcoptiformes</taxon>
        <taxon>Astigmata</taxon>
        <taxon>Psoroptidia</taxon>
        <taxon>Sarcoptoidea</taxon>
        <taxon>Sarcoptidae</taxon>
        <taxon>Sarcoptinae</taxon>
        <taxon>Sarcoptes</taxon>
    </lineage>
</organism>
<reference evidence="20 23" key="1">
    <citation type="journal article" date="2015" name="Parasit. Vectors">
        <title>Draft genome of the scabies mite.</title>
        <authorList>
            <person name="Rider S.D.Jr."/>
            <person name="Morgan M.S."/>
            <person name="Arlian L.G."/>
        </authorList>
    </citation>
    <scope>NUCLEOTIDE SEQUENCE [LARGE SCALE GENOMIC DNA]</scope>
    <source>
        <strain evidence="20">Arlian Lab</strain>
    </source>
</reference>
<dbReference type="Proteomes" id="UP000070412">
    <property type="component" value="Unassembled WGS sequence"/>
</dbReference>
<keyword evidence="7" id="KW-0904">Protein phosphatase</keyword>
<evidence type="ECO:0000313" key="20">
    <source>
        <dbReference type="EMBL" id="KPM10006.1"/>
    </source>
</evidence>
<feature type="domain" description="Tyrosine specific protein phosphatases" evidence="18">
    <location>
        <begin position="103"/>
        <end position="170"/>
    </location>
</feature>
<evidence type="ECO:0000256" key="8">
    <source>
        <dbReference type="ARBA" id="ARBA00023042"/>
    </source>
</evidence>
<evidence type="ECO:0000256" key="13">
    <source>
        <dbReference type="PIRSR" id="PIRSR036958-1"/>
    </source>
</evidence>
<keyword evidence="6 12" id="KW-0378">Hydrolase</keyword>
<evidence type="ECO:0000256" key="5">
    <source>
        <dbReference type="ARBA" id="ARBA00022741"/>
    </source>
</evidence>
<evidence type="ECO:0000313" key="21">
    <source>
        <dbReference type="EnsemblMetazoa" id="KAF7494280.1"/>
    </source>
</evidence>
<evidence type="ECO:0000259" key="18">
    <source>
        <dbReference type="PROSITE" id="PS50056"/>
    </source>
</evidence>
<dbReference type="InterPro" id="IPR012340">
    <property type="entry name" value="NA-bd_OB-fold"/>
</dbReference>
<dbReference type="Pfam" id="PF01331">
    <property type="entry name" value="mRNA_cap_enzyme"/>
    <property type="match status" value="1"/>
</dbReference>
<dbReference type="PROSITE" id="PS50056">
    <property type="entry name" value="TYR_PHOSPHATASE_2"/>
    <property type="match status" value="1"/>
</dbReference>
<keyword evidence="2 12" id="KW-0507">mRNA processing</keyword>
<evidence type="ECO:0000313" key="23">
    <source>
        <dbReference type="Proteomes" id="UP000616769"/>
    </source>
</evidence>
<evidence type="ECO:0000256" key="15">
    <source>
        <dbReference type="PIRSR" id="PIRSR036958-3"/>
    </source>
</evidence>
<dbReference type="PANTHER" id="PTHR10367">
    <property type="entry name" value="MRNA-CAPPING ENZYME"/>
    <property type="match status" value="1"/>
</dbReference>
<reference evidence="21" key="4">
    <citation type="submission" date="2022-06" db="UniProtKB">
        <authorList>
            <consortium name="EnsemblMetazoa"/>
        </authorList>
    </citation>
    <scope>IDENTIFICATION</scope>
</reference>
<evidence type="ECO:0000256" key="2">
    <source>
        <dbReference type="ARBA" id="ARBA00022664"/>
    </source>
</evidence>
<dbReference type="Gene3D" id="3.90.190.10">
    <property type="entry name" value="Protein tyrosine phosphatase superfamily"/>
    <property type="match status" value="1"/>
</dbReference>
<dbReference type="InterPro" id="IPR029021">
    <property type="entry name" value="Prot-tyrosine_phosphatase-like"/>
</dbReference>
<evidence type="ECO:0000256" key="11">
    <source>
        <dbReference type="ARBA" id="ARBA00044624"/>
    </source>
</evidence>
<comment type="similarity">
    <text evidence="12">In the N-terminal section; belongs to the non-receptor class of the protein-tyrosine phosphatase family.</text>
</comment>
<comment type="catalytic activity">
    <reaction evidence="11">
        <text>a 5'-end diphospho-ribonucleoside in mRNA + GTP + H(+) = a 5'-end (5'-triphosphoguanosine)-ribonucleoside in mRNA + diphosphate</text>
        <dbReference type="Rhea" id="RHEA:67012"/>
        <dbReference type="Rhea" id="RHEA-COMP:17165"/>
        <dbReference type="Rhea" id="RHEA-COMP:17166"/>
        <dbReference type="ChEBI" id="CHEBI:15378"/>
        <dbReference type="ChEBI" id="CHEBI:33019"/>
        <dbReference type="ChEBI" id="CHEBI:37565"/>
        <dbReference type="ChEBI" id="CHEBI:167616"/>
        <dbReference type="ChEBI" id="CHEBI:167617"/>
        <dbReference type="EC" id="2.7.7.50"/>
    </reaction>
    <physiologicalReaction direction="left-to-right" evidence="11">
        <dbReference type="Rhea" id="RHEA:67013"/>
    </physiologicalReaction>
</comment>
<dbReference type="InterPro" id="IPR017074">
    <property type="entry name" value="mRNA_cap_enz_bifunc"/>
</dbReference>
<evidence type="ECO:0000313" key="22">
    <source>
        <dbReference type="Proteomes" id="UP000070412"/>
    </source>
</evidence>
<evidence type="ECO:0000256" key="12">
    <source>
        <dbReference type="PIRNR" id="PIRNR036958"/>
    </source>
</evidence>
<dbReference type="SUPFAM" id="SSF52799">
    <property type="entry name" value="(Phosphotyrosine protein) phosphatases II"/>
    <property type="match status" value="1"/>
</dbReference>
<feature type="active site" description="N6-GMP-lysine intermediate" evidence="14">
    <location>
        <position position="292"/>
    </location>
</feature>
<dbReference type="GO" id="GO:0004721">
    <property type="term" value="F:phosphoprotein phosphatase activity"/>
    <property type="evidence" value="ECO:0007669"/>
    <property type="project" value="UniProtKB-UniRule"/>
</dbReference>
<dbReference type="EC" id="2.7.7.50" evidence="12"/>
<dbReference type="PROSITE" id="PS50054">
    <property type="entry name" value="TYR_PHOSPHATASE_DUAL"/>
    <property type="match status" value="1"/>
</dbReference>
<evidence type="ECO:0000256" key="1">
    <source>
        <dbReference type="ARBA" id="ARBA00004123"/>
    </source>
</evidence>
<name>A0A132AG79_SARSC</name>
<feature type="binding site" evidence="15">
    <location>
        <position position="313"/>
    </location>
    <ligand>
        <name>GTP</name>
        <dbReference type="ChEBI" id="CHEBI:37565"/>
    </ligand>
</feature>
<evidence type="ECO:0000256" key="7">
    <source>
        <dbReference type="ARBA" id="ARBA00022912"/>
    </source>
</evidence>
<evidence type="ECO:0000256" key="9">
    <source>
        <dbReference type="ARBA" id="ARBA00023134"/>
    </source>
</evidence>
<dbReference type="InterPro" id="IPR051029">
    <property type="entry name" value="mRNA_Capping_Enz/RNA_Phosphat"/>
</dbReference>
<dbReference type="SUPFAM" id="SSF50249">
    <property type="entry name" value="Nucleic acid-binding proteins"/>
    <property type="match status" value="1"/>
</dbReference>
<keyword evidence="8 12" id="KW-0506">mRNA capping</keyword>
<dbReference type="AlphaFoldDB" id="A0A132AG79"/>
<feature type="binding site" evidence="15">
    <location>
        <begin position="528"/>
        <end position="533"/>
    </location>
    <ligand>
        <name>GTP</name>
        <dbReference type="ChEBI" id="CHEBI:37565"/>
    </ligand>
</feature>
<dbReference type="SUPFAM" id="SSF56091">
    <property type="entry name" value="DNA ligase/mRNA capping enzyme, catalytic domain"/>
    <property type="match status" value="1"/>
</dbReference>
<feature type="compositionally biased region" description="Polar residues" evidence="16">
    <location>
        <begin position="203"/>
        <end position="214"/>
    </location>
</feature>
<dbReference type="CDD" id="cd07895">
    <property type="entry name" value="Adenylation_mRNA_capping"/>
    <property type="match status" value="1"/>
</dbReference>
<evidence type="ECO:0000256" key="4">
    <source>
        <dbReference type="ARBA" id="ARBA00022695"/>
    </source>
</evidence>
<gene>
    <name evidence="19" type="primary">SSS_584g</name>
    <name evidence="20" type="ORF">QR98_0085520</name>
    <name evidence="19" type="ORF">SSS_584</name>
</gene>
<dbReference type="FunFam" id="2.40.50.140:FF:000291">
    <property type="entry name" value="mRNA-capping enzyme"/>
    <property type="match status" value="1"/>
</dbReference>
<dbReference type="InterPro" id="IPR000340">
    <property type="entry name" value="Dual-sp_phosphatase_cat-dom"/>
</dbReference>
<comment type="function">
    <text evidence="12">Bifunctional mRNA-capping enzyme exhibiting RNA 5'-triphosphate monophosphatase activity in the N-terminal part and mRNA guanylyltransferase activity in the C-terminal part. Catalyzes the first two steps of cap formation: by removing the gamma-phosphate from the 5'-triphosphate end of nascent mRNA to yield a diphosphate end, and by transferring the GMP moiety of GTP to the 5'-diphosphate terminus of RNA via a covalent enzyme-GMP reaction intermediate.</text>
</comment>
<evidence type="ECO:0000256" key="16">
    <source>
        <dbReference type="SAM" id="MobiDB-lite"/>
    </source>
</evidence>
<dbReference type="Pfam" id="PF00782">
    <property type="entry name" value="DSPc"/>
    <property type="match status" value="1"/>
</dbReference>
<evidence type="ECO:0000256" key="6">
    <source>
        <dbReference type="ARBA" id="ARBA00022801"/>
    </source>
</evidence>
<dbReference type="InterPro" id="IPR001339">
    <property type="entry name" value="mRNA_cap_enzyme_adenylation"/>
</dbReference>
<dbReference type="Pfam" id="PF03919">
    <property type="entry name" value="mRNA_cap_C"/>
    <property type="match status" value="1"/>
</dbReference>
<dbReference type="FunFam" id="3.30.470.30:FF:000040">
    <property type="entry name" value="mRNA-capping enzyme"/>
    <property type="match status" value="1"/>
</dbReference>
<keyword evidence="4 12" id="KW-0548">Nucleotidyltransferase</keyword>
<evidence type="ECO:0000259" key="17">
    <source>
        <dbReference type="PROSITE" id="PS50054"/>
    </source>
</evidence>
<proteinExistence type="inferred from homology"/>
<keyword evidence="10 12" id="KW-0539">Nucleus</keyword>
<evidence type="ECO:0000313" key="19">
    <source>
        <dbReference type="EMBL" id="KAF7494280.1"/>
    </source>
</evidence>
<dbReference type="PROSITE" id="PS00383">
    <property type="entry name" value="TYR_PHOSPHATASE_1"/>
    <property type="match status" value="1"/>
</dbReference>
<protein>
    <recommendedName>
        <fullName evidence="12">mRNA-capping enzyme</fullName>
    </recommendedName>
    <domain>
        <recommendedName>
            <fullName evidence="12">mRNA 5'-triphosphate monophosphatase</fullName>
            <ecNumber evidence="12">3.6.1.74</ecNumber>
        </recommendedName>
        <alternativeName>
            <fullName evidence="12">mRNA 5'-phosphatase</fullName>
        </alternativeName>
    </domain>
    <domain>
        <recommendedName>
            <fullName evidence="12">mRNA guanylyltransferase</fullName>
            <ecNumber evidence="12">2.7.7.50</ecNumber>
        </recommendedName>
        <alternativeName>
            <fullName evidence="12">GTP--RNA guanylyltransferase</fullName>
            <shortName evidence="12">GTase</shortName>
        </alternativeName>
    </domain>
</protein>
<sequence>MSHKVPPRWLTCPRFGSLIADKFIPFKTPLDQSFKEYLLPQYYFTPEMMIDFSKRNKIDIGLWIDLTNTKKYYDEDVIKSNDIRYVKINCKGHGKCPSSEQTTTFIRVTANFLSKNPNKKIAVHCTHGFNRTGFMICSFLVEIENWSVDAAIDIFAKSRSPGIYKQDYLDELTRIYDENRIEAPPLPDWCYENEVINADVHQSTQDNDYPNKRTNYQRQPQQQYSSSQNDSNSLQGINGIYKVTDSREIVTLQNICTDYCKYDRKGFPGCQPVSLTCNNISFLCNEYMVSWKADGNRYLMLILSTNQMFFFDRDYNVFQLHNVSFFDVTLSRNLKDTLLDGEMVIDIVDNKKVPRFLIYDIVYCDGEDVSSKNFRERLNLIFKHIIKPREKAKQTGRIDRTKEPIGIRIKDFFEIKQTKKFFEPKFQSHLSHEIDGLIFQPVHLGYLAGRCYQVLKWKPPSHNSVDFHLKIIKETRPDRVESFVGQLYVLNQDRPFGEIRVNSELRKYNDRIIECRFNMEKRCWEFMRERTDKSLPNALRTANNVFESICNPITLEYLLFFIDKNSKNPSK</sequence>
<feature type="binding site" evidence="15">
    <location>
        <position position="297"/>
    </location>
    <ligand>
        <name>GTP</name>
        <dbReference type="ChEBI" id="CHEBI:37565"/>
    </ligand>
</feature>
<dbReference type="OrthoDB" id="200924at2759"/>
<reference evidence="22" key="2">
    <citation type="journal article" date="2020" name="PLoS Negl. Trop. Dis.">
        <title>High-quality nuclear genome for Sarcoptes scabiei-A critical resource for a neglected parasite.</title>
        <authorList>
            <person name="Korhonen P.K."/>
            <person name="Gasser R.B."/>
            <person name="Ma G."/>
            <person name="Wang T."/>
            <person name="Stroehlein A.J."/>
            <person name="Young N.D."/>
            <person name="Ang C.S."/>
            <person name="Fernando D.D."/>
            <person name="Lu H.C."/>
            <person name="Taylor S."/>
            <person name="Reynolds S.L."/>
            <person name="Mofiz E."/>
            <person name="Najaraj S.H."/>
            <person name="Gowda H."/>
            <person name="Madugundu A."/>
            <person name="Renuse S."/>
            <person name="Holt D."/>
            <person name="Pandey A."/>
            <person name="Papenfuss A.T."/>
            <person name="Fischer K."/>
        </authorList>
    </citation>
    <scope>NUCLEOTIDE SEQUENCE [LARGE SCALE GENOMIC DNA]</scope>
</reference>
<dbReference type="GO" id="GO:0005525">
    <property type="term" value="F:GTP binding"/>
    <property type="evidence" value="ECO:0007669"/>
    <property type="project" value="UniProtKB-UniRule"/>
</dbReference>
<keyword evidence="9 12" id="KW-0342">GTP-binding</keyword>
<feature type="region of interest" description="Disordered" evidence="16">
    <location>
        <begin position="203"/>
        <end position="233"/>
    </location>
</feature>
<evidence type="ECO:0000256" key="14">
    <source>
        <dbReference type="PIRSR" id="PIRSR036958-2"/>
    </source>
</evidence>
<dbReference type="GO" id="GO:0005634">
    <property type="term" value="C:nucleus"/>
    <property type="evidence" value="ECO:0007669"/>
    <property type="project" value="UniProtKB-SubCell"/>
</dbReference>
<dbReference type="InterPro" id="IPR020422">
    <property type="entry name" value="TYR_PHOSPHATASE_DUAL_dom"/>
</dbReference>
<reference evidence="19" key="3">
    <citation type="submission" date="2020-01" db="EMBL/GenBank/DDBJ databases">
        <authorList>
            <person name="Korhonen P.K.K."/>
            <person name="Guangxu M.G."/>
            <person name="Wang T.W."/>
            <person name="Stroehlein A.J.S."/>
            <person name="Young N.D."/>
            <person name="Ang C.-S.A."/>
            <person name="Fernando D.W.F."/>
            <person name="Lu H.L."/>
            <person name="Taylor S.T."/>
            <person name="Ehtesham M.E.M."/>
            <person name="Najaraj S.H.N."/>
            <person name="Harsha G.H.G."/>
            <person name="Madugundu A.M."/>
            <person name="Renuse S.R."/>
            <person name="Holt D.H."/>
            <person name="Pandey A.P."/>
            <person name="Papenfuss A.P."/>
            <person name="Gasser R.B.G."/>
            <person name="Fischer K.F."/>
        </authorList>
    </citation>
    <scope>NUCLEOTIDE SEQUENCE</scope>
    <source>
        <strain evidence="19">SSS_KF_BRIS2020</strain>
    </source>
</reference>
<feature type="domain" description="Tyrosine-protein phosphatase" evidence="17">
    <location>
        <begin position="33"/>
        <end position="182"/>
    </location>
</feature>
<comment type="similarity">
    <text evidence="12">In the C-terminal section; belongs to the eukaryotic GTase family.</text>
</comment>
<evidence type="ECO:0000256" key="3">
    <source>
        <dbReference type="ARBA" id="ARBA00022679"/>
    </source>
</evidence>
<dbReference type="Proteomes" id="UP000616769">
    <property type="component" value="Unassembled WGS sequence"/>
</dbReference>
<dbReference type="EnsemblMetazoa" id="SSS_584s_mrna">
    <property type="protein sequence ID" value="KAF7494280.1"/>
    <property type="gene ID" value="SSS_584"/>
</dbReference>
<dbReference type="PANTHER" id="PTHR10367:SF17">
    <property type="entry name" value="MRNA-CAPPING ENZYME"/>
    <property type="match status" value="1"/>
</dbReference>
<evidence type="ECO:0000256" key="10">
    <source>
        <dbReference type="ARBA" id="ARBA00023242"/>
    </source>
</evidence>
<dbReference type="EMBL" id="JXLN01014379">
    <property type="protein sequence ID" value="KPM10006.1"/>
    <property type="molecule type" value="Genomic_DNA"/>
</dbReference>
<comment type="catalytic activity">
    <reaction evidence="12">
        <text>a 5'-end triphospho-ribonucleoside in mRNA + H2O = a 5'-end diphospho-ribonucleoside in mRNA + phosphate + H(+)</text>
        <dbReference type="Rhea" id="RHEA:67004"/>
        <dbReference type="Rhea" id="RHEA-COMP:17164"/>
        <dbReference type="Rhea" id="RHEA-COMP:17165"/>
        <dbReference type="ChEBI" id="CHEBI:15377"/>
        <dbReference type="ChEBI" id="CHEBI:15378"/>
        <dbReference type="ChEBI" id="CHEBI:43474"/>
        <dbReference type="ChEBI" id="CHEBI:167616"/>
        <dbReference type="ChEBI" id="CHEBI:167618"/>
        <dbReference type="EC" id="3.6.1.74"/>
    </reaction>
</comment>
<dbReference type="GO" id="GO:0006370">
    <property type="term" value="P:7-methylguanosine mRNA capping"/>
    <property type="evidence" value="ECO:0007669"/>
    <property type="project" value="UniProtKB-UniRule"/>
</dbReference>
<feature type="binding site" evidence="15">
    <location>
        <begin position="340"/>
        <end position="342"/>
    </location>
    <ligand>
        <name>GTP</name>
        <dbReference type="ChEBI" id="CHEBI:37565"/>
    </ligand>
</feature>
<feature type="binding site" evidence="15">
    <location>
        <begin position="456"/>
        <end position="458"/>
    </location>
    <ligand>
        <name>GTP</name>
        <dbReference type="ChEBI" id="CHEBI:37565"/>
    </ligand>
</feature>
<dbReference type="OMA" id="LGPPDRW"/>
<keyword evidence="5 12" id="KW-0547">Nucleotide-binding</keyword>
<dbReference type="Gene3D" id="2.40.50.140">
    <property type="entry name" value="Nucleic acid-binding proteins"/>
    <property type="match status" value="1"/>
</dbReference>
<dbReference type="Gene3D" id="3.30.470.30">
    <property type="entry name" value="DNA ligase/mRNA capping enzyme"/>
    <property type="match status" value="1"/>
</dbReference>
<keyword evidence="3 12" id="KW-0808">Transferase</keyword>
<dbReference type="GO" id="GO:0005524">
    <property type="term" value="F:ATP binding"/>
    <property type="evidence" value="ECO:0007669"/>
    <property type="project" value="InterPro"/>
</dbReference>
<feature type="compositionally biased region" description="Low complexity" evidence="16">
    <location>
        <begin position="216"/>
        <end position="233"/>
    </location>
</feature>
<dbReference type="EMBL" id="WVUK01000053">
    <property type="protein sequence ID" value="KAF7494280.1"/>
    <property type="molecule type" value="Genomic_DNA"/>
</dbReference>
<dbReference type="VEuPathDB" id="VectorBase:SSCA008073"/>
<dbReference type="GO" id="GO:0004484">
    <property type="term" value="F:mRNA guanylyltransferase activity"/>
    <property type="evidence" value="ECO:0007669"/>
    <property type="project" value="UniProtKB-UniRule"/>
</dbReference>
<comment type="subcellular location">
    <subcellularLocation>
        <location evidence="1 12">Nucleus</location>
    </subcellularLocation>
</comment>
<accession>A0A132AG79</accession>
<dbReference type="InterPro" id="IPR016130">
    <property type="entry name" value="Tyr_Pase_AS"/>
</dbReference>